<name>A0A0B7BEQ7_9EUPU</name>
<protein>
    <submittedName>
        <fullName evidence="1">Uncharacterized protein</fullName>
    </submittedName>
</protein>
<dbReference type="EMBL" id="HACG01044939">
    <property type="protein sequence ID" value="CEK91804.1"/>
    <property type="molecule type" value="Transcribed_RNA"/>
</dbReference>
<dbReference type="AlphaFoldDB" id="A0A0B7BEQ7"/>
<sequence>MKTKYASIKADKVTVKQELMNKPELINREELIRQECHAVRSLLVVWNLKN</sequence>
<gene>
    <name evidence="1" type="primary">ORF184954</name>
</gene>
<reference evidence="1" key="1">
    <citation type="submission" date="2014-12" db="EMBL/GenBank/DDBJ databases">
        <title>Insight into the proteome of Arion vulgaris.</title>
        <authorList>
            <person name="Aradska J."/>
            <person name="Bulat T."/>
            <person name="Smidak R."/>
            <person name="Sarate P."/>
            <person name="Gangsoo J."/>
            <person name="Sialana F."/>
            <person name="Bilban M."/>
            <person name="Lubec G."/>
        </authorList>
    </citation>
    <scope>NUCLEOTIDE SEQUENCE</scope>
    <source>
        <tissue evidence="1">Skin</tissue>
    </source>
</reference>
<accession>A0A0B7BEQ7</accession>
<organism evidence="1">
    <name type="scientific">Arion vulgaris</name>
    <dbReference type="NCBI Taxonomy" id="1028688"/>
    <lineage>
        <taxon>Eukaryota</taxon>
        <taxon>Metazoa</taxon>
        <taxon>Spiralia</taxon>
        <taxon>Lophotrochozoa</taxon>
        <taxon>Mollusca</taxon>
        <taxon>Gastropoda</taxon>
        <taxon>Heterobranchia</taxon>
        <taxon>Euthyneura</taxon>
        <taxon>Panpulmonata</taxon>
        <taxon>Eupulmonata</taxon>
        <taxon>Stylommatophora</taxon>
        <taxon>Helicina</taxon>
        <taxon>Arionoidea</taxon>
        <taxon>Arionidae</taxon>
        <taxon>Arion</taxon>
    </lineage>
</organism>
<evidence type="ECO:0000313" key="1">
    <source>
        <dbReference type="EMBL" id="CEK91804.1"/>
    </source>
</evidence>
<proteinExistence type="predicted"/>